<dbReference type="AlphaFoldDB" id="A0AAW9W9G6"/>
<sequence>SIEEEIIENKKIFKIHADTPELVVRKKDGSLSKGFDYYMERVIPHDGDIYYDFKDLISAMTSNPTGTFILGRDISSRNVK</sequence>
<proteinExistence type="predicted"/>
<dbReference type="EMBL" id="WNHN01000892">
    <property type="protein sequence ID" value="MTV78289.1"/>
    <property type="molecule type" value="Genomic_DNA"/>
</dbReference>
<dbReference type="Pfam" id="PF05342">
    <property type="entry name" value="Peptidase_M26_N"/>
    <property type="match status" value="1"/>
</dbReference>
<reference evidence="2" key="1">
    <citation type="submission" date="2019-11" db="EMBL/GenBank/DDBJ databases">
        <title>Growth characteristics of pneumococcus vary with the chemical composition of the capsule and with environmental conditions.</title>
        <authorList>
            <person name="Tothpal A."/>
            <person name="Desobry K."/>
            <person name="Joshi S."/>
            <person name="Wyllie A.L."/>
            <person name="Weinberger D.M."/>
        </authorList>
    </citation>
    <scope>NUCLEOTIDE SEQUENCE</scope>
    <source>
        <strain evidence="2">Pnumococcus10A</strain>
    </source>
</reference>
<dbReference type="GO" id="GO:0008270">
    <property type="term" value="F:zinc ion binding"/>
    <property type="evidence" value="ECO:0007669"/>
    <property type="project" value="InterPro"/>
</dbReference>
<feature type="domain" description="Peptidase M26 N-terminal" evidence="1">
    <location>
        <begin position="1"/>
        <end position="80"/>
    </location>
</feature>
<protein>
    <recommendedName>
        <fullName evidence="1">Peptidase M26 N-terminal domain-containing protein</fullName>
    </recommendedName>
</protein>
<evidence type="ECO:0000313" key="2">
    <source>
        <dbReference type="EMBL" id="MTV78289.1"/>
    </source>
</evidence>
<evidence type="ECO:0000313" key="3">
    <source>
        <dbReference type="Proteomes" id="UP000729182"/>
    </source>
</evidence>
<dbReference type="GO" id="GO:0004222">
    <property type="term" value="F:metalloendopeptidase activity"/>
    <property type="evidence" value="ECO:0007669"/>
    <property type="project" value="InterPro"/>
</dbReference>
<dbReference type="InterPro" id="IPR008006">
    <property type="entry name" value="Peptidase_M26_N_dom"/>
</dbReference>
<dbReference type="RefSeq" id="WP_269058235.1">
    <property type="nucleotide sequence ID" value="NZ_WNHN01000892.1"/>
</dbReference>
<feature type="non-terminal residue" evidence="2">
    <location>
        <position position="80"/>
    </location>
</feature>
<evidence type="ECO:0000259" key="1">
    <source>
        <dbReference type="Pfam" id="PF05342"/>
    </source>
</evidence>
<comment type="caution">
    <text evidence="2">The sequence shown here is derived from an EMBL/GenBank/DDBJ whole genome shotgun (WGS) entry which is preliminary data.</text>
</comment>
<gene>
    <name evidence="2" type="ORF">GM535_13835</name>
</gene>
<dbReference type="GO" id="GO:0016020">
    <property type="term" value="C:membrane"/>
    <property type="evidence" value="ECO:0007669"/>
    <property type="project" value="InterPro"/>
</dbReference>
<accession>A0AAW9W9G6</accession>
<name>A0AAW9W9G6_STREE</name>
<feature type="non-terminal residue" evidence="2">
    <location>
        <position position="1"/>
    </location>
</feature>
<dbReference type="Proteomes" id="UP000729182">
    <property type="component" value="Unassembled WGS sequence"/>
</dbReference>
<organism evidence="2 3">
    <name type="scientific">Streptococcus pneumoniae</name>
    <dbReference type="NCBI Taxonomy" id="1313"/>
    <lineage>
        <taxon>Bacteria</taxon>
        <taxon>Bacillati</taxon>
        <taxon>Bacillota</taxon>
        <taxon>Bacilli</taxon>
        <taxon>Lactobacillales</taxon>
        <taxon>Streptococcaceae</taxon>
        <taxon>Streptococcus</taxon>
    </lineage>
</organism>